<dbReference type="RefSeq" id="WP_168659529.1">
    <property type="nucleotide sequence ID" value="NZ_CP051180.1"/>
</dbReference>
<organism evidence="1 2">
    <name type="scientific">Ferrimonas lipolytica</name>
    <dbReference type="NCBI Taxonomy" id="2724191"/>
    <lineage>
        <taxon>Bacteria</taxon>
        <taxon>Pseudomonadati</taxon>
        <taxon>Pseudomonadota</taxon>
        <taxon>Gammaproteobacteria</taxon>
        <taxon>Alteromonadales</taxon>
        <taxon>Ferrimonadaceae</taxon>
        <taxon>Ferrimonas</taxon>
    </lineage>
</organism>
<name>A0A6H1UC99_9GAMM</name>
<proteinExistence type="predicted"/>
<dbReference type="PANTHER" id="PTHR38811">
    <property type="match status" value="1"/>
</dbReference>
<reference evidence="1 2" key="1">
    <citation type="submission" date="2020-04" db="EMBL/GenBank/DDBJ databases">
        <title>Ferrimonas sp. S7 isolated from sea water.</title>
        <authorList>
            <person name="Bae S.S."/>
            <person name="Baek K."/>
        </authorList>
    </citation>
    <scope>NUCLEOTIDE SEQUENCE [LARGE SCALE GENOMIC DNA]</scope>
    <source>
        <strain evidence="1 2">S7</strain>
    </source>
</reference>
<dbReference type="EMBL" id="CP051180">
    <property type="protein sequence ID" value="QIZ76269.1"/>
    <property type="molecule type" value="Genomic_DNA"/>
</dbReference>
<dbReference type="Proteomes" id="UP000501602">
    <property type="component" value="Chromosome"/>
</dbReference>
<dbReference type="PANTHER" id="PTHR38811:SF1">
    <property type="entry name" value="UPF0284 PROTEIN SLL1500"/>
    <property type="match status" value="1"/>
</dbReference>
<dbReference type="InterPro" id="IPR036087">
    <property type="entry name" value="Nict_dMeBzImd_PRibTrfase_sf"/>
</dbReference>
<dbReference type="GO" id="GO:0008939">
    <property type="term" value="F:nicotinate-nucleotide-dimethylbenzimidazole phosphoribosyltransferase activity"/>
    <property type="evidence" value="ECO:0007669"/>
    <property type="project" value="InterPro"/>
</dbReference>
<dbReference type="AlphaFoldDB" id="A0A6H1UC99"/>
<accession>A0A6H1UC99</accession>
<evidence type="ECO:0000313" key="1">
    <source>
        <dbReference type="EMBL" id="QIZ76269.1"/>
    </source>
</evidence>
<dbReference type="KEGG" id="fes:HER31_04800"/>
<protein>
    <submittedName>
        <fullName evidence="1">Uncharacterized protein</fullName>
    </submittedName>
</protein>
<gene>
    <name evidence="1" type="ORF">HER31_04800</name>
</gene>
<dbReference type="InterPro" id="IPR002805">
    <property type="entry name" value="Nict_dMeBzImd_PRibTrfase_arc"/>
</dbReference>
<dbReference type="Gene3D" id="3.40.50.10210">
    <property type="match status" value="1"/>
</dbReference>
<sequence>MNLPTNSRTIFFNILNAAATQLPGLHNLSDAGAGADLMHLTPTRDSEMIVAGAASTLLPGLGKPSALVAKGLLDNGGISPSVLTHGLLQALQQAGFTVAFRSYNFGVQCPDAVPQPWWQDCQHFGGIDADTDTLITEQLIPNLTAQAKQGINIIAECGVGGTTFSTFWLRLLTGLPLSPAGSTTDPDKLRKKAHLLAEIEQSYAAAQAGFCVDTLLADRRFHDPIQRSIYRLLRAWPEALHKPILAGGMMFIAPLLAAAKQGSNVDGIDVATTRWVMDGEGAQVMPFLPNGVALGLNQTDFNQAKAPCLHRYEQGQVVEGCGLGGCLVLAEQLGLSSAQIIAALDHAAAAHIDRISKSNHV</sequence>
<keyword evidence="2" id="KW-1185">Reference proteome</keyword>
<evidence type="ECO:0000313" key="2">
    <source>
        <dbReference type="Proteomes" id="UP000501602"/>
    </source>
</evidence>
<dbReference type="SUPFAM" id="SSF52733">
    <property type="entry name" value="Nicotinate mononucleotide:5,6-dimethylbenzimidazole phosphoribosyltransferase (CobT)"/>
    <property type="match status" value="1"/>
</dbReference>